<proteinExistence type="predicted"/>
<dbReference type="Gene3D" id="3.30.70.1120">
    <property type="entry name" value="TT1725-like"/>
    <property type="match status" value="1"/>
</dbReference>
<dbReference type="InterPro" id="IPR007546">
    <property type="entry name" value="DUF503"/>
</dbReference>
<dbReference type="InterPro" id="IPR036746">
    <property type="entry name" value="TT1725-like_sf"/>
</dbReference>
<sequence length="96" mass="10541">MVIGTLRLTLHLPNAGSLKAKRQVVSSLLRRVRQQFQVAAAEVGERDRWQLAELGVACVSADGQHADEVLAHVLRFVERSATEAQVADVATELIRL</sequence>
<evidence type="ECO:0000313" key="2">
    <source>
        <dbReference type="Proteomes" id="UP000612893"/>
    </source>
</evidence>
<organism evidence="1 2">
    <name type="scientific">Candidatus Nephthysia bennettiae</name>
    <dbReference type="NCBI Taxonomy" id="3127016"/>
    <lineage>
        <taxon>Bacteria</taxon>
        <taxon>Bacillati</taxon>
        <taxon>Candidatus Dormiibacterota</taxon>
        <taxon>Candidatus Dormibacteria</taxon>
        <taxon>Candidatus Dormibacterales</taxon>
        <taxon>Candidatus Dormibacteraceae</taxon>
        <taxon>Candidatus Nephthysia</taxon>
    </lineage>
</organism>
<dbReference type="SUPFAM" id="SSF103007">
    <property type="entry name" value="Hypothetical protein TT1725"/>
    <property type="match status" value="1"/>
</dbReference>
<dbReference type="Proteomes" id="UP000612893">
    <property type="component" value="Unassembled WGS sequence"/>
</dbReference>
<dbReference type="PANTHER" id="PTHR36441">
    <property type="entry name" value="HYPOTHETICAL CYTOSOLIC PROTEIN"/>
    <property type="match status" value="1"/>
</dbReference>
<accession>A0A934K0F9</accession>
<dbReference type="AlphaFoldDB" id="A0A934K0F9"/>
<gene>
    <name evidence="1" type="ORF">JF922_09255</name>
</gene>
<dbReference type="PANTHER" id="PTHR36441:SF1">
    <property type="entry name" value="DUF503 DOMAIN-CONTAINING PROTEIN"/>
    <property type="match status" value="1"/>
</dbReference>
<dbReference type="RefSeq" id="WP_338201119.1">
    <property type="nucleotide sequence ID" value="NZ_JAEKNR010000101.1"/>
</dbReference>
<keyword evidence="2" id="KW-1185">Reference proteome</keyword>
<evidence type="ECO:0000313" key="1">
    <source>
        <dbReference type="EMBL" id="MBJ7598257.1"/>
    </source>
</evidence>
<comment type="caution">
    <text evidence="1">The sequence shown here is derived from an EMBL/GenBank/DDBJ whole genome shotgun (WGS) entry which is preliminary data.</text>
</comment>
<protein>
    <submittedName>
        <fullName evidence="1">DUF503 domain-containing protein</fullName>
    </submittedName>
</protein>
<dbReference type="Pfam" id="PF04456">
    <property type="entry name" value="DUF503"/>
    <property type="match status" value="1"/>
</dbReference>
<dbReference type="EMBL" id="JAEKNR010000101">
    <property type="protein sequence ID" value="MBJ7598257.1"/>
    <property type="molecule type" value="Genomic_DNA"/>
</dbReference>
<name>A0A934K0F9_9BACT</name>
<reference evidence="1" key="1">
    <citation type="submission" date="2020-10" db="EMBL/GenBank/DDBJ databases">
        <title>Ca. Dormibacterota MAGs.</title>
        <authorList>
            <person name="Montgomery K."/>
        </authorList>
    </citation>
    <scope>NUCLEOTIDE SEQUENCE [LARGE SCALE GENOMIC DNA]</scope>
    <source>
        <strain evidence="1">SC8812_S17_10</strain>
    </source>
</reference>